<feature type="compositionally biased region" description="Polar residues" evidence="8">
    <location>
        <begin position="639"/>
        <end position="658"/>
    </location>
</feature>
<dbReference type="InterPro" id="IPR028309">
    <property type="entry name" value="RB_fam"/>
</dbReference>
<dbReference type="Gene3D" id="1.10.472.140">
    <property type="match status" value="1"/>
</dbReference>
<keyword evidence="7" id="KW-0131">Cell cycle</keyword>
<keyword evidence="4" id="KW-0805">Transcription regulation</keyword>
<feature type="compositionally biased region" description="Low complexity" evidence="8">
    <location>
        <begin position="842"/>
        <end position="852"/>
    </location>
</feature>
<evidence type="ECO:0000256" key="1">
    <source>
        <dbReference type="ARBA" id="ARBA00004123"/>
    </source>
</evidence>
<comment type="subcellular location">
    <subcellularLocation>
        <location evidence="1">Nucleus</location>
    </subcellularLocation>
</comment>
<dbReference type="InterPro" id="IPR002720">
    <property type="entry name" value="RB_A"/>
</dbReference>
<dbReference type="FunFam" id="1.10.472.10:FF:000082">
    <property type="entry name" value="retinoblastoma-like protein 1 isoform X1"/>
    <property type="match status" value="1"/>
</dbReference>
<evidence type="ECO:0000256" key="4">
    <source>
        <dbReference type="ARBA" id="ARBA00023015"/>
    </source>
</evidence>
<dbReference type="Pfam" id="PF01857">
    <property type="entry name" value="RB_B"/>
    <property type="match status" value="1"/>
</dbReference>
<name>A0AA89BXH9_PINIB</name>
<sequence length="1055" mass="119644">MGLSEDGEDAVEQRYEELCLDLNMDRTAKEEAWQGYKRIKMNYSLEGDQIHWLSCALYEACRRSVTPTVGRGTIEGNCVSLTRLLRSAKFSLIQFFNKMKKWSDMANLPQEFRDKVNKLERNFAVSTVIFKKFEPIFLDIFKYPTEDLPKQIKNRKQRRLPCTVTDVFNFCWTMFVQVKGQFPAISDDLVNSYHLLLCCIDWFYANALLGGRKDLLNPHFSGLPADYENSEWKAPQDPPCIIQLLCNKHEGLEMEAKTIKEHWWKPHVKKLFDKKVLKGKTETLSAILEIGNFDANRKAISEAYQDYPLNYSSKSINNDYEAYVLSVGDFDERIFLGDDAEEEIGTPVKPRDDVMGELTERMQAKSNLQQHIEETRSLAPSTPLTGRRYLKEKDPTITPVSTATQSVGKLQQLLAGRRNVPSDVLKEIFTTECLSDPTESITQRIQTMGEKFCTHYVQETDDHPGAHIDFAKKRLQLGESLYYKALENILNGEKKRFGSMDAKAALTSLLEQDMFHRSLFACCLEIVIFSYNSQRMFPWIVDIFDIFPYHFYKVIEIIIRAEDGLSRDVVKHLNHIEESILEMFAWKSGSPLWEAIKDQNVPSCEDVILPSQIDVAGSQSPMKHPTVAKLVNSEPKRNPLSSPPSGSSATDRFSSPSPGNAKRRLFSALTEQDKAGDASSAGEEQQQTRIIAFQHAQTEDGKQILIPVHTILQAQPKKTPEVDPSQNKPKKTGSLALFFRKVYHMASLRLRDLCDRLDVDDDDLRRKMWTCFENVLVNHSELVMDRHVDQFIMCSIYVMAKVTDSSQAFQNIMKCYRLQPQAQSHVYRSVLLQCRRRRRSGSNDNGTSGSNSPVQSENSEKKRVETLTTMRSSSTLPVPHPGSHPPTPTILVQGGTGVEEGEERGDLIMFYNQVFVEKIKKFAQKFSSQKPVKDCPPLSPLPSVKSHALSPKRVSSKHSVYLSPHKPNLMATPSGSGMSYCFQKSPAKQLQAINNMLKMKDRNVLLGKRSLDIQIAQDGSGDGASPAKQPLQGQTFLRRLQTLNMDRQEASGIVG</sequence>
<dbReference type="PANTHER" id="PTHR13742">
    <property type="entry name" value="RETINOBLASTOMA-ASSOCIATED PROTEIN RB -RELATED"/>
    <property type="match status" value="1"/>
</dbReference>
<evidence type="ECO:0008006" key="14">
    <source>
        <dbReference type="Google" id="ProtNLM"/>
    </source>
</evidence>
<dbReference type="SUPFAM" id="SSF47954">
    <property type="entry name" value="Cyclin-like"/>
    <property type="match status" value="2"/>
</dbReference>
<feature type="region of interest" description="Disordered" evidence="8">
    <location>
        <begin position="631"/>
        <end position="661"/>
    </location>
</feature>
<dbReference type="InterPro" id="IPR024599">
    <property type="entry name" value="RB_N"/>
</dbReference>
<feature type="compositionally biased region" description="Polar residues" evidence="8">
    <location>
        <begin position="866"/>
        <end position="876"/>
    </location>
</feature>
<dbReference type="SMART" id="SM01367">
    <property type="entry name" value="DUF3452"/>
    <property type="match status" value="1"/>
</dbReference>
<evidence type="ECO:0000313" key="13">
    <source>
        <dbReference type="Proteomes" id="UP001186944"/>
    </source>
</evidence>
<feature type="domain" description="Retinoblastoma-associated protein A-box" evidence="10">
    <location>
        <begin position="398"/>
        <end position="596"/>
    </location>
</feature>
<dbReference type="GO" id="GO:0005667">
    <property type="term" value="C:transcription regulator complex"/>
    <property type="evidence" value="ECO:0007669"/>
    <property type="project" value="TreeGrafter"/>
</dbReference>
<dbReference type="Proteomes" id="UP001186944">
    <property type="component" value="Unassembled WGS sequence"/>
</dbReference>
<dbReference type="InterPro" id="IPR015030">
    <property type="entry name" value="RB_C"/>
</dbReference>
<dbReference type="GO" id="GO:2000134">
    <property type="term" value="P:negative regulation of G1/S transition of mitotic cell cycle"/>
    <property type="evidence" value="ECO:0007669"/>
    <property type="project" value="TreeGrafter"/>
</dbReference>
<dbReference type="EMBL" id="VSWD01000012">
    <property type="protein sequence ID" value="KAK3086310.1"/>
    <property type="molecule type" value="Genomic_DNA"/>
</dbReference>
<dbReference type="InterPro" id="IPR036915">
    <property type="entry name" value="Cyclin-like_sf"/>
</dbReference>
<evidence type="ECO:0000259" key="9">
    <source>
        <dbReference type="SMART" id="SM01367"/>
    </source>
</evidence>
<evidence type="ECO:0000256" key="5">
    <source>
        <dbReference type="ARBA" id="ARBA00023163"/>
    </source>
</evidence>
<evidence type="ECO:0000256" key="3">
    <source>
        <dbReference type="ARBA" id="ARBA00022491"/>
    </source>
</evidence>
<comment type="caution">
    <text evidence="12">The sequence shown here is derived from an EMBL/GenBank/DDBJ whole genome shotgun (WGS) entry which is preliminary data.</text>
</comment>
<dbReference type="Pfam" id="PF11934">
    <property type="entry name" value="DUF3452"/>
    <property type="match status" value="1"/>
</dbReference>
<evidence type="ECO:0000259" key="10">
    <source>
        <dbReference type="SMART" id="SM01368"/>
    </source>
</evidence>
<feature type="region of interest" description="Disordered" evidence="8">
    <location>
        <begin position="929"/>
        <end position="959"/>
    </location>
</feature>
<evidence type="ECO:0000259" key="11">
    <source>
        <dbReference type="SMART" id="SM01369"/>
    </source>
</evidence>
<feature type="domain" description="Retinoblastoma-associated protein N-terminal" evidence="9">
    <location>
        <begin position="64"/>
        <end position="206"/>
    </location>
</feature>
<evidence type="ECO:0000256" key="8">
    <source>
        <dbReference type="SAM" id="MobiDB-lite"/>
    </source>
</evidence>
<dbReference type="GO" id="GO:0000785">
    <property type="term" value="C:chromatin"/>
    <property type="evidence" value="ECO:0007669"/>
    <property type="project" value="TreeGrafter"/>
</dbReference>
<dbReference type="AlphaFoldDB" id="A0AA89BXH9"/>
<dbReference type="SMART" id="SM01368">
    <property type="entry name" value="RB_A"/>
    <property type="match status" value="1"/>
</dbReference>
<organism evidence="12 13">
    <name type="scientific">Pinctada imbricata</name>
    <name type="common">Atlantic pearl-oyster</name>
    <name type="synonym">Pinctada martensii</name>
    <dbReference type="NCBI Taxonomy" id="66713"/>
    <lineage>
        <taxon>Eukaryota</taxon>
        <taxon>Metazoa</taxon>
        <taxon>Spiralia</taxon>
        <taxon>Lophotrochozoa</taxon>
        <taxon>Mollusca</taxon>
        <taxon>Bivalvia</taxon>
        <taxon>Autobranchia</taxon>
        <taxon>Pteriomorphia</taxon>
        <taxon>Pterioida</taxon>
        <taxon>Pterioidea</taxon>
        <taxon>Pteriidae</taxon>
        <taxon>Pinctada</taxon>
    </lineage>
</organism>
<keyword evidence="13" id="KW-1185">Reference proteome</keyword>
<accession>A0AA89BXH9</accession>
<keyword evidence="3" id="KW-0678">Repressor</keyword>
<keyword evidence="6" id="KW-0539">Nucleus</keyword>
<evidence type="ECO:0000256" key="6">
    <source>
        <dbReference type="ARBA" id="ARBA00023242"/>
    </source>
</evidence>
<comment type="similarity">
    <text evidence="2">Belongs to the retinoblastoma protein (RB) family.</text>
</comment>
<feature type="compositionally biased region" description="Pro residues" evidence="8">
    <location>
        <begin position="878"/>
        <end position="888"/>
    </location>
</feature>
<dbReference type="GO" id="GO:0006357">
    <property type="term" value="P:regulation of transcription by RNA polymerase II"/>
    <property type="evidence" value="ECO:0007669"/>
    <property type="project" value="InterPro"/>
</dbReference>
<dbReference type="GO" id="GO:0000977">
    <property type="term" value="F:RNA polymerase II transcription regulatory region sequence-specific DNA binding"/>
    <property type="evidence" value="ECO:0007669"/>
    <property type="project" value="TreeGrafter"/>
</dbReference>
<gene>
    <name evidence="12" type="ORF">FSP39_016711</name>
</gene>
<dbReference type="GO" id="GO:0005634">
    <property type="term" value="C:nucleus"/>
    <property type="evidence" value="ECO:0007669"/>
    <property type="project" value="UniProtKB-SubCell"/>
</dbReference>
<evidence type="ECO:0000256" key="2">
    <source>
        <dbReference type="ARBA" id="ARBA00009475"/>
    </source>
</evidence>
<dbReference type="Pfam" id="PF01858">
    <property type="entry name" value="RB_A"/>
    <property type="match status" value="1"/>
</dbReference>
<feature type="domain" description="Retinoblastoma-associated protein C-terminal" evidence="11">
    <location>
        <begin position="927"/>
        <end position="1050"/>
    </location>
</feature>
<dbReference type="PANTHER" id="PTHR13742:SF17">
    <property type="entry name" value="RE32990P-RELATED"/>
    <property type="match status" value="1"/>
</dbReference>
<proteinExistence type="inferred from homology"/>
<evidence type="ECO:0000256" key="7">
    <source>
        <dbReference type="ARBA" id="ARBA00023306"/>
    </source>
</evidence>
<dbReference type="InterPro" id="IPR002719">
    <property type="entry name" value="RB_B"/>
</dbReference>
<dbReference type="GO" id="GO:0030154">
    <property type="term" value="P:cell differentiation"/>
    <property type="evidence" value="ECO:0007669"/>
    <property type="project" value="TreeGrafter"/>
</dbReference>
<feature type="region of interest" description="Disordered" evidence="8">
    <location>
        <begin position="838"/>
        <end position="898"/>
    </location>
</feature>
<evidence type="ECO:0000313" key="12">
    <source>
        <dbReference type="EMBL" id="KAK3086310.1"/>
    </source>
</evidence>
<dbReference type="Gene3D" id="1.10.472.10">
    <property type="entry name" value="Cyclin-like"/>
    <property type="match status" value="3"/>
</dbReference>
<dbReference type="FunFam" id="1.10.472.10:FF:000035">
    <property type="entry name" value="RB transcriptional corepressor-like 1"/>
    <property type="match status" value="1"/>
</dbReference>
<dbReference type="SMART" id="SM01369">
    <property type="entry name" value="Rb_C"/>
    <property type="match status" value="1"/>
</dbReference>
<reference evidence="12" key="1">
    <citation type="submission" date="2019-08" db="EMBL/GenBank/DDBJ databases">
        <title>The improved chromosome-level genome for the pearl oyster Pinctada fucata martensii using PacBio sequencing and Hi-C.</title>
        <authorList>
            <person name="Zheng Z."/>
        </authorList>
    </citation>
    <scope>NUCLEOTIDE SEQUENCE</scope>
    <source>
        <strain evidence="12">ZZ-2019</strain>
        <tissue evidence="12">Adductor muscle</tissue>
    </source>
</reference>
<keyword evidence="5" id="KW-0804">Transcription</keyword>
<protein>
    <recommendedName>
        <fullName evidence="14">Retinoblastoma-like protein 1</fullName>
    </recommendedName>
</protein>